<evidence type="ECO:0000313" key="4">
    <source>
        <dbReference type="EMBL" id="KAL3406728.1"/>
    </source>
</evidence>
<evidence type="ECO:0000256" key="3">
    <source>
        <dbReference type="PROSITE-ProRule" id="PRU00023"/>
    </source>
</evidence>
<feature type="repeat" description="ANK" evidence="3">
    <location>
        <begin position="261"/>
        <end position="293"/>
    </location>
</feature>
<keyword evidence="5" id="KW-1185">Reference proteome</keyword>
<dbReference type="SMART" id="SM00248">
    <property type="entry name" value="ANK"/>
    <property type="match status" value="5"/>
</dbReference>
<keyword evidence="1" id="KW-0677">Repeat</keyword>
<dbReference type="PANTHER" id="PTHR24134">
    <property type="entry name" value="ANKYRIN REPEAT-CONTAINING PROTEIN DDB_G0279043"/>
    <property type="match status" value="1"/>
</dbReference>
<reference evidence="4 5" key="1">
    <citation type="journal article" date="2024" name="bioRxiv">
        <title>A reference genome for Trichogramma kaykai: A tiny desert-dwelling parasitoid wasp with competing sex-ratio distorters.</title>
        <authorList>
            <person name="Culotta J."/>
            <person name="Lindsey A.R."/>
        </authorList>
    </citation>
    <scope>NUCLEOTIDE SEQUENCE [LARGE SCALE GENOMIC DNA]</scope>
    <source>
        <strain evidence="4 5">KSX58</strain>
    </source>
</reference>
<dbReference type="Proteomes" id="UP001627154">
    <property type="component" value="Unassembled WGS sequence"/>
</dbReference>
<dbReference type="InterPro" id="IPR036770">
    <property type="entry name" value="Ankyrin_rpt-contain_sf"/>
</dbReference>
<dbReference type="AlphaFoldDB" id="A0ABD2XNY9"/>
<name>A0ABD2XNY9_9HYME</name>
<dbReference type="PANTHER" id="PTHR24134:SF9">
    <property type="entry name" value="ANKYRIN REPEAT AND SOCS BOX PROTEIN 8"/>
    <property type="match status" value="1"/>
</dbReference>
<dbReference type="PROSITE" id="PS50297">
    <property type="entry name" value="ANK_REP_REGION"/>
    <property type="match status" value="3"/>
</dbReference>
<gene>
    <name evidence="4" type="ORF">TKK_000871</name>
</gene>
<dbReference type="InterPro" id="IPR002110">
    <property type="entry name" value="Ankyrin_rpt"/>
</dbReference>
<protein>
    <recommendedName>
        <fullName evidence="6">Ankyrin repeat protein</fullName>
    </recommendedName>
</protein>
<dbReference type="SUPFAM" id="SSF48403">
    <property type="entry name" value="Ankyrin repeat"/>
    <property type="match status" value="1"/>
</dbReference>
<evidence type="ECO:0000256" key="2">
    <source>
        <dbReference type="ARBA" id="ARBA00023043"/>
    </source>
</evidence>
<evidence type="ECO:0000313" key="5">
    <source>
        <dbReference type="Proteomes" id="UP001627154"/>
    </source>
</evidence>
<dbReference type="PROSITE" id="PS50088">
    <property type="entry name" value="ANK_REPEAT"/>
    <property type="match status" value="3"/>
</dbReference>
<organism evidence="4 5">
    <name type="scientific">Trichogramma kaykai</name>
    <dbReference type="NCBI Taxonomy" id="54128"/>
    <lineage>
        <taxon>Eukaryota</taxon>
        <taxon>Metazoa</taxon>
        <taxon>Ecdysozoa</taxon>
        <taxon>Arthropoda</taxon>
        <taxon>Hexapoda</taxon>
        <taxon>Insecta</taxon>
        <taxon>Pterygota</taxon>
        <taxon>Neoptera</taxon>
        <taxon>Endopterygota</taxon>
        <taxon>Hymenoptera</taxon>
        <taxon>Apocrita</taxon>
        <taxon>Proctotrupomorpha</taxon>
        <taxon>Chalcidoidea</taxon>
        <taxon>Trichogrammatidae</taxon>
        <taxon>Trichogramma</taxon>
    </lineage>
</organism>
<proteinExistence type="predicted"/>
<sequence>MALDGNAGYFHHLMKLTKRLKSVEEGEARRIEFCSMLEECAHSETAESRDTAMMDLMKCANFFPNVEDKIYFFEFCLEQRSLKYIKLIEARNFNIHQFRFIDGRSAVHYMVDLLDREYNGLSVYKSKTLKILEYFLENPRENYSDDHGYSYLHAACMSNSVTRVNLLLSQGVDVNLDSFKYSALHIAAQYRHLDVVQILLEHKANPNQPDHELSTPLHSLARLCVCHCTNIIRCCDKRKPVDKIIQLLMEYGANIEARNRDGDHPLDLAVSRFDVQLVESLLKHGASLDSLNEDKMFGAEFTSTALKNYPLPLNIIEMVQLLQSAGFEMSLETRLRMLKCWIKVRGNDTDHLIPEMTGK</sequence>
<feature type="repeat" description="ANK" evidence="3">
    <location>
        <begin position="147"/>
        <end position="179"/>
    </location>
</feature>
<feature type="repeat" description="ANK" evidence="3">
    <location>
        <begin position="179"/>
        <end position="211"/>
    </location>
</feature>
<evidence type="ECO:0008006" key="6">
    <source>
        <dbReference type="Google" id="ProtNLM"/>
    </source>
</evidence>
<keyword evidence="2 3" id="KW-0040">ANK repeat</keyword>
<dbReference type="EMBL" id="JBJJXI010000018">
    <property type="protein sequence ID" value="KAL3406728.1"/>
    <property type="molecule type" value="Genomic_DNA"/>
</dbReference>
<dbReference type="Pfam" id="PF12796">
    <property type="entry name" value="Ank_2"/>
    <property type="match status" value="1"/>
</dbReference>
<dbReference type="Pfam" id="PF00023">
    <property type="entry name" value="Ank"/>
    <property type="match status" value="1"/>
</dbReference>
<comment type="caution">
    <text evidence="4">The sequence shown here is derived from an EMBL/GenBank/DDBJ whole genome shotgun (WGS) entry which is preliminary data.</text>
</comment>
<dbReference type="Gene3D" id="1.25.40.20">
    <property type="entry name" value="Ankyrin repeat-containing domain"/>
    <property type="match status" value="2"/>
</dbReference>
<evidence type="ECO:0000256" key="1">
    <source>
        <dbReference type="ARBA" id="ARBA00022737"/>
    </source>
</evidence>
<accession>A0ABD2XNY9</accession>